<feature type="signal peptide" evidence="1">
    <location>
        <begin position="1"/>
        <end position="22"/>
    </location>
</feature>
<sequence length="146" mass="16295">MQLSSIIQSLLAVAVMAPSVLATPVAVSESSSLEERGNIMKRSYVGTCEECTLGHNGFLKCQCKKKDGKKVSSTLYLNDCFVNVDGFVYWRRGGSFLSNYSCIVWDYSHPIMWTTCNTNTKGMSRDTKINLDEKIHNIDGQLQCHV</sequence>
<accession>A0AAN6XYF5</accession>
<reference evidence="3" key="2">
    <citation type="submission" date="2023-05" db="EMBL/GenBank/DDBJ databases">
        <authorList>
            <consortium name="Lawrence Berkeley National Laboratory"/>
            <person name="Steindorff A."/>
            <person name="Hensen N."/>
            <person name="Bonometti L."/>
            <person name="Westerberg I."/>
            <person name="Brannstrom I.O."/>
            <person name="Guillou S."/>
            <person name="Cros-Aarteil S."/>
            <person name="Calhoun S."/>
            <person name="Haridas S."/>
            <person name="Kuo A."/>
            <person name="Mondo S."/>
            <person name="Pangilinan J."/>
            <person name="Riley R."/>
            <person name="Labutti K."/>
            <person name="Andreopoulos B."/>
            <person name="Lipzen A."/>
            <person name="Chen C."/>
            <person name="Yanf M."/>
            <person name="Daum C."/>
            <person name="Ng V."/>
            <person name="Clum A."/>
            <person name="Ohm R."/>
            <person name="Martin F."/>
            <person name="Silar P."/>
            <person name="Natvig D."/>
            <person name="Lalanne C."/>
            <person name="Gautier V."/>
            <person name="Ament-Velasquez S.L."/>
            <person name="Kruys A."/>
            <person name="Hutchinson M.I."/>
            <person name="Powell A.J."/>
            <person name="Barry K."/>
            <person name="Miller A.N."/>
            <person name="Grigoriev I.V."/>
            <person name="Debuchy R."/>
            <person name="Gladieux P."/>
            <person name="Thoren M.H."/>
            <person name="Johannesson H."/>
        </authorList>
    </citation>
    <scope>NUCLEOTIDE SEQUENCE</scope>
    <source>
        <strain evidence="3">PSN293</strain>
    </source>
</reference>
<dbReference type="SUPFAM" id="SSF51322">
    <property type="entry name" value="Cyanovirin-N"/>
    <property type="match status" value="1"/>
</dbReference>
<dbReference type="SMART" id="SM01111">
    <property type="entry name" value="CVNH"/>
    <property type="match status" value="1"/>
</dbReference>
<feature type="domain" description="Cyanovirin-N" evidence="2">
    <location>
        <begin position="43"/>
        <end position="144"/>
    </location>
</feature>
<evidence type="ECO:0000256" key="1">
    <source>
        <dbReference type="SAM" id="SignalP"/>
    </source>
</evidence>
<proteinExistence type="predicted"/>
<evidence type="ECO:0000259" key="2">
    <source>
        <dbReference type="SMART" id="SM01111"/>
    </source>
</evidence>
<organism evidence="3 4">
    <name type="scientific">Rhypophila decipiens</name>
    <dbReference type="NCBI Taxonomy" id="261697"/>
    <lineage>
        <taxon>Eukaryota</taxon>
        <taxon>Fungi</taxon>
        <taxon>Dikarya</taxon>
        <taxon>Ascomycota</taxon>
        <taxon>Pezizomycotina</taxon>
        <taxon>Sordariomycetes</taxon>
        <taxon>Sordariomycetidae</taxon>
        <taxon>Sordariales</taxon>
        <taxon>Naviculisporaceae</taxon>
        <taxon>Rhypophila</taxon>
    </lineage>
</organism>
<evidence type="ECO:0000313" key="3">
    <source>
        <dbReference type="EMBL" id="KAK4209238.1"/>
    </source>
</evidence>
<dbReference type="InterPro" id="IPR011058">
    <property type="entry name" value="Cyanovirin-N"/>
</dbReference>
<dbReference type="Pfam" id="PF08881">
    <property type="entry name" value="CVNH"/>
    <property type="match status" value="1"/>
</dbReference>
<comment type="caution">
    <text evidence="3">The sequence shown here is derived from an EMBL/GenBank/DDBJ whole genome shotgun (WGS) entry which is preliminary data.</text>
</comment>
<keyword evidence="4" id="KW-1185">Reference proteome</keyword>
<feature type="chain" id="PRO_5043053083" evidence="1">
    <location>
        <begin position="23"/>
        <end position="146"/>
    </location>
</feature>
<gene>
    <name evidence="3" type="ORF">QBC37DRAFT_450922</name>
</gene>
<dbReference type="EMBL" id="MU858212">
    <property type="protein sequence ID" value="KAK4209238.1"/>
    <property type="molecule type" value="Genomic_DNA"/>
</dbReference>
<dbReference type="Gene3D" id="2.30.60.10">
    <property type="entry name" value="Cyanovirin-N"/>
    <property type="match status" value="1"/>
</dbReference>
<dbReference type="Proteomes" id="UP001301769">
    <property type="component" value="Unassembled WGS sequence"/>
</dbReference>
<reference evidence="3" key="1">
    <citation type="journal article" date="2023" name="Mol. Phylogenet. Evol.">
        <title>Genome-scale phylogeny and comparative genomics of the fungal order Sordariales.</title>
        <authorList>
            <person name="Hensen N."/>
            <person name="Bonometti L."/>
            <person name="Westerberg I."/>
            <person name="Brannstrom I.O."/>
            <person name="Guillou S."/>
            <person name="Cros-Aarteil S."/>
            <person name="Calhoun S."/>
            <person name="Haridas S."/>
            <person name="Kuo A."/>
            <person name="Mondo S."/>
            <person name="Pangilinan J."/>
            <person name="Riley R."/>
            <person name="LaButti K."/>
            <person name="Andreopoulos B."/>
            <person name="Lipzen A."/>
            <person name="Chen C."/>
            <person name="Yan M."/>
            <person name="Daum C."/>
            <person name="Ng V."/>
            <person name="Clum A."/>
            <person name="Steindorff A."/>
            <person name="Ohm R.A."/>
            <person name="Martin F."/>
            <person name="Silar P."/>
            <person name="Natvig D.O."/>
            <person name="Lalanne C."/>
            <person name="Gautier V."/>
            <person name="Ament-Velasquez S.L."/>
            <person name="Kruys A."/>
            <person name="Hutchinson M.I."/>
            <person name="Powell A.J."/>
            <person name="Barry K."/>
            <person name="Miller A.N."/>
            <person name="Grigoriev I.V."/>
            <person name="Debuchy R."/>
            <person name="Gladieux P."/>
            <person name="Hiltunen Thoren M."/>
            <person name="Johannesson H."/>
        </authorList>
    </citation>
    <scope>NUCLEOTIDE SEQUENCE</scope>
    <source>
        <strain evidence="3">PSN293</strain>
    </source>
</reference>
<keyword evidence="1" id="KW-0732">Signal</keyword>
<dbReference type="AlphaFoldDB" id="A0AAN6XYF5"/>
<evidence type="ECO:0000313" key="4">
    <source>
        <dbReference type="Proteomes" id="UP001301769"/>
    </source>
</evidence>
<protein>
    <submittedName>
        <fullName evidence="3">Cyanovirin-N</fullName>
    </submittedName>
</protein>
<name>A0AAN6XYF5_9PEZI</name>
<dbReference type="InterPro" id="IPR036673">
    <property type="entry name" value="Cyanovirin-N_sf"/>
</dbReference>